<dbReference type="PANTHER" id="PTHR24171">
    <property type="entry name" value="ANKYRIN REPEAT DOMAIN-CONTAINING PROTEIN 39-RELATED"/>
    <property type="match status" value="1"/>
</dbReference>
<dbReference type="PROSITE" id="PS50088">
    <property type="entry name" value="ANK_REPEAT"/>
    <property type="match status" value="1"/>
</dbReference>
<dbReference type="Gramene" id="EME27910">
    <property type="protein sequence ID" value="EME27910"/>
    <property type="gene ID" value="Gasu_45720"/>
</dbReference>
<keyword evidence="6" id="KW-1185">Reference proteome</keyword>
<dbReference type="SMART" id="SM00248">
    <property type="entry name" value="ANK"/>
    <property type="match status" value="3"/>
</dbReference>
<feature type="region of interest" description="Disordered" evidence="4">
    <location>
        <begin position="201"/>
        <end position="226"/>
    </location>
</feature>
<evidence type="ECO:0000313" key="5">
    <source>
        <dbReference type="EMBL" id="EME27910.1"/>
    </source>
</evidence>
<evidence type="ECO:0000313" key="6">
    <source>
        <dbReference type="Proteomes" id="UP000030680"/>
    </source>
</evidence>
<dbReference type="eggNOG" id="KOG0498">
    <property type="taxonomic scope" value="Eukaryota"/>
</dbReference>
<evidence type="ECO:0000256" key="1">
    <source>
        <dbReference type="ARBA" id="ARBA00022737"/>
    </source>
</evidence>
<feature type="compositionally biased region" description="Basic and acidic residues" evidence="4">
    <location>
        <begin position="212"/>
        <end position="222"/>
    </location>
</feature>
<proteinExistence type="predicted"/>
<dbReference type="RefSeq" id="XP_005704430.1">
    <property type="nucleotide sequence ID" value="XM_005704373.1"/>
</dbReference>
<keyword evidence="2 3" id="KW-0040">ANK repeat</keyword>
<dbReference type="InterPro" id="IPR002110">
    <property type="entry name" value="Ankyrin_rpt"/>
</dbReference>
<evidence type="ECO:0000256" key="2">
    <source>
        <dbReference type="ARBA" id="ARBA00023043"/>
    </source>
</evidence>
<evidence type="ECO:0000256" key="4">
    <source>
        <dbReference type="SAM" id="MobiDB-lite"/>
    </source>
</evidence>
<accession>M2WVB6</accession>
<sequence length="273" mass="31153">MGKQLKMSLEPLNLELLSPVVNIGPSSLETMTTALLQDNNCLLQERQHLEELDTGTRSFSPSRRKLLHACAKGNVDTVRNLVQEQKVSPNFYNYDKRTPLHLAAAEGHLEIAQILVEAGASLTTCDRWGCTPIFDAVNGKHQRLTQYLFDALQDNIAPTRRHSTSCSTPFGIDSQYGCLNSLSSGRWSPCSLERLKRYMQNEENTSEEAQESEGKNRDDRGNSDQLYHNSISHLQQINEEYTRKQKELLQIFQQQKQSLVRRRMSRICIDLED</sequence>
<dbReference type="SUPFAM" id="SSF48403">
    <property type="entry name" value="Ankyrin repeat"/>
    <property type="match status" value="1"/>
</dbReference>
<evidence type="ECO:0000256" key="3">
    <source>
        <dbReference type="PROSITE-ProRule" id="PRU00023"/>
    </source>
</evidence>
<organism evidence="5 6">
    <name type="scientific">Galdieria sulphuraria</name>
    <name type="common">Red alga</name>
    <dbReference type="NCBI Taxonomy" id="130081"/>
    <lineage>
        <taxon>Eukaryota</taxon>
        <taxon>Rhodophyta</taxon>
        <taxon>Bangiophyceae</taxon>
        <taxon>Galdieriales</taxon>
        <taxon>Galdieriaceae</taxon>
        <taxon>Galdieria</taxon>
    </lineage>
</organism>
<name>M2WVB6_GALSU</name>
<feature type="repeat" description="ANK" evidence="3">
    <location>
        <begin position="95"/>
        <end position="127"/>
    </location>
</feature>
<dbReference type="PROSITE" id="PS50297">
    <property type="entry name" value="ANK_REP_REGION"/>
    <property type="match status" value="1"/>
</dbReference>
<dbReference type="Gene3D" id="1.25.40.20">
    <property type="entry name" value="Ankyrin repeat-containing domain"/>
    <property type="match status" value="1"/>
</dbReference>
<dbReference type="OrthoDB" id="2828at2759"/>
<dbReference type="EMBL" id="KB454526">
    <property type="protein sequence ID" value="EME27910.1"/>
    <property type="molecule type" value="Genomic_DNA"/>
</dbReference>
<reference evidence="6" key="1">
    <citation type="journal article" date="2013" name="Science">
        <title>Gene transfer from bacteria and archaea facilitated evolution of an extremophilic eukaryote.</title>
        <authorList>
            <person name="Schonknecht G."/>
            <person name="Chen W.H."/>
            <person name="Ternes C.M."/>
            <person name="Barbier G.G."/>
            <person name="Shrestha R.P."/>
            <person name="Stanke M."/>
            <person name="Brautigam A."/>
            <person name="Baker B.J."/>
            <person name="Banfield J.F."/>
            <person name="Garavito R.M."/>
            <person name="Carr K."/>
            <person name="Wilkerson C."/>
            <person name="Rensing S.A."/>
            <person name="Gagneul D."/>
            <person name="Dickenson N.E."/>
            <person name="Oesterhelt C."/>
            <person name="Lercher M.J."/>
            <person name="Weber A.P."/>
        </authorList>
    </citation>
    <scope>NUCLEOTIDE SEQUENCE [LARGE SCALE GENOMIC DNA]</scope>
    <source>
        <strain evidence="6">074W</strain>
    </source>
</reference>
<gene>
    <name evidence="5" type="ORF">Gasu_45720</name>
</gene>
<dbReference type="STRING" id="130081.M2WVB6"/>
<keyword evidence="1" id="KW-0677">Repeat</keyword>
<dbReference type="GeneID" id="17086789"/>
<dbReference type="AlphaFoldDB" id="M2WVB6"/>
<dbReference type="KEGG" id="gsl:Gasu_45720"/>
<dbReference type="Pfam" id="PF12796">
    <property type="entry name" value="Ank_2"/>
    <property type="match status" value="1"/>
</dbReference>
<dbReference type="PANTHER" id="PTHR24171:SF9">
    <property type="entry name" value="ANKYRIN REPEAT DOMAIN-CONTAINING PROTEIN 39"/>
    <property type="match status" value="1"/>
</dbReference>
<dbReference type="InterPro" id="IPR036770">
    <property type="entry name" value="Ankyrin_rpt-contain_sf"/>
</dbReference>
<protein>
    <submittedName>
        <fullName evidence="5">Ankyrin repeat containing protein</fullName>
    </submittedName>
</protein>
<dbReference type="Proteomes" id="UP000030680">
    <property type="component" value="Unassembled WGS sequence"/>
</dbReference>